<proteinExistence type="predicted"/>
<evidence type="ECO:0000313" key="1">
    <source>
        <dbReference type="EMBL" id="TCP64426.1"/>
    </source>
</evidence>
<sequence length="139" mass="16301">MIYCCGASMIGKIGTIVRKQVSVHQVPVLYCPVCQKRHVHPAVKEQFELVVEYAIEDRVKETTLYDRLDPKMLKKWKESSFSFEEEDNQESILREQIDLALDLLRICKPDYDWADLLKIRLKVLSEKLRNLEISKENSC</sequence>
<dbReference type="EMBL" id="SLXV01000040">
    <property type="protein sequence ID" value="TCP64426.1"/>
    <property type="molecule type" value="Genomic_DNA"/>
</dbReference>
<dbReference type="OrthoDB" id="2381339at2"/>
<gene>
    <name evidence="1" type="ORF">EDD57_14018</name>
</gene>
<evidence type="ECO:0000313" key="2">
    <source>
        <dbReference type="Proteomes" id="UP000294746"/>
    </source>
</evidence>
<reference evidence="1 2" key="1">
    <citation type="submission" date="2019-03" db="EMBL/GenBank/DDBJ databases">
        <title>Genomic Encyclopedia of Type Strains, Phase IV (KMG-IV): sequencing the most valuable type-strain genomes for metagenomic binning, comparative biology and taxonomic classification.</title>
        <authorList>
            <person name="Goeker M."/>
        </authorList>
    </citation>
    <scope>NUCLEOTIDE SEQUENCE [LARGE SCALE GENOMIC DNA]</scope>
    <source>
        <strain evidence="1 2">DSM 46831</strain>
    </source>
</reference>
<accession>A0A4V2SX32</accession>
<dbReference type="Proteomes" id="UP000294746">
    <property type="component" value="Unassembled WGS sequence"/>
</dbReference>
<comment type="caution">
    <text evidence="1">The sequence shown here is derived from an EMBL/GenBank/DDBJ whole genome shotgun (WGS) entry which is preliminary data.</text>
</comment>
<dbReference type="RefSeq" id="WP_131849587.1">
    <property type="nucleotide sequence ID" value="NZ_SLXV01000040.1"/>
</dbReference>
<organism evidence="1 2">
    <name type="scientific">Baia soyae</name>
    <dbReference type="NCBI Taxonomy" id="1544746"/>
    <lineage>
        <taxon>Bacteria</taxon>
        <taxon>Bacillati</taxon>
        <taxon>Bacillota</taxon>
        <taxon>Bacilli</taxon>
        <taxon>Bacillales</taxon>
        <taxon>Thermoactinomycetaceae</taxon>
        <taxon>Baia</taxon>
    </lineage>
</organism>
<dbReference type="AlphaFoldDB" id="A0A4V2SX32"/>
<protein>
    <recommendedName>
        <fullName evidence="3">YgiT-type zinc finger domain-containing protein</fullName>
    </recommendedName>
</protein>
<evidence type="ECO:0008006" key="3">
    <source>
        <dbReference type="Google" id="ProtNLM"/>
    </source>
</evidence>
<keyword evidence="2" id="KW-1185">Reference proteome</keyword>
<name>A0A4V2SX32_9BACL</name>